<dbReference type="AlphaFoldDB" id="A0A094WK86"/>
<dbReference type="EMBL" id="ALPT02000034">
    <property type="protein sequence ID" value="KGA97231.1"/>
    <property type="molecule type" value="Genomic_DNA"/>
</dbReference>
<dbReference type="EMBL" id="JALP01000220">
    <property type="protein sequence ID" value="THG89535.1"/>
    <property type="molecule type" value="Genomic_DNA"/>
</dbReference>
<dbReference type="Proteomes" id="UP000002754">
    <property type="component" value="Unassembled WGS sequence"/>
</dbReference>
<comment type="caution">
    <text evidence="1">The sequence shown here is derived from an EMBL/GenBank/DDBJ whole genome shotgun (WGS) entry which is preliminary data.</text>
</comment>
<evidence type="ECO:0000313" key="2">
    <source>
        <dbReference type="EMBL" id="THG89535.1"/>
    </source>
</evidence>
<organism evidence="1 3">
    <name type="scientific">Alkalihalobacillus alcalophilus ATCC 27647 = CGMCC 1.3604</name>
    <dbReference type="NCBI Taxonomy" id="1218173"/>
    <lineage>
        <taxon>Bacteria</taxon>
        <taxon>Bacillati</taxon>
        <taxon>Bacillota</taxon>
        <taxon>Bacilli</taxon>
        <taxon>Bacillales</taxon>
        <taxon>Bacillaceae</taxon>
        <taxon>Alkalihalobacillus</taxon>
    </lineage>
</organism>
<gene>
    <name evidence="2" type="ORF">AJ85_17055</name>
    <name evidence="1" type="ORF">BALCAV_0211535</name>
</gene>
<dbReference type="STRING" id="1218173.BALCAV_0211535"/>
<accession>A0A094WK86</accession>
<reference evidence="1 3" key="1">
    <citation type="journal article" date="2014" name="Genome Announc.">
        <title>Draft Genome Sequence of Bacillus alcalophilus AV1934, a Classic Alkaliphile Isolated from Human Feces in 1934.</title>
        <authorList>
            <person name="Attie O."/>
            <person name="Jayaprakash A."/>
            <person name="Shah H."/>
            <person name="Paulsen I.T."/>
            <person name="Morino M."/>
            <person name="Takahashi Y."/>
            <person name="Narumi I."/>
            <person name="Sachidanandam R."/>
            <person name="Satoh K."/>
            <person name="Ito M."/>
            <person name="Krulwich T.A."/>
        </authorList>
    </citation>
    <scope>NUCLEOTIDE SEQUENCE [LARGE SCALE GENOMIC DNA]</scope>
    <source>
        <strain evidence="1 3">AV1934</strain>
    </source>
</reference>
<proteinExistence type="predicted"/>
<keyword evidence="3" id="KW-1185">Reference proteome</keyword>
<reference evidence="2 4" key="2">
    <citation type="submission" date="2014-01" db="EMBL/GenBank/DDBJ databases">
        <title>Draft genome sequencing of Bacillus alcalophilus CGMCC 1.3604.</title>
        <authorList>
            <person name="Yang J."/>
            <person name="Diao L."/>
            <person name="Yang S."/>
        </authorList>
    </citation>
    <scope>NUCLEOTIDE SEQUENCE [LARGE SCALE GENOMIC DNA]</scope>
    <source>
        <strain evidence="2 4">CGMCC 1.3604</strain>
    </source>
</reference>
<sequence>MRIIQTINDLEWLKAEKVAPNELVAVIEQDFLTLYEATGRDDELVAFRLPSQEAIILLEKGDNVLAWLDPDSMDLEYVEKHKHGGIEFYRIARRIEHEFQLIYTLVGIHSEDTEQFFQEHAEWNEGLGDFHV</sequence>
<protein>
    <submittedName>
        <fullName evidence="1">Uncharacterized protein</fullName>
    </submittedName>
</protein>
<evidence type="ECO:0000313" key="4">
    <source>
        <dbReference type="Proteomes" id="UP000297014"/>
    </source>
</evidence>
<evidence type="ECO:0000313" key="3">
    <source>
        <dbReference type="Proteomes" id="UP000002754"/>
    </source>
</evidence>
<dbReference type="RefSeq" id="WP_003322773.1">
    <property type="nucleotide sequence ID" value="NZ_ALPT02000034.1"/>
</dbReference>
<dbReference type="Proteomes" id="UP000297014">
    <property type="component" value="Unassembled WGS sequence"/>
</dbReference>
<dbReference type="OrthoDB" id="2876757at2"/>
<name>A0A094WK86_ALKAL</name>
<evidence type="ECO:0000313" key="1">
    <source>
        <dbReference type="EMBL" id="KGA97231.1"/>
    </source>
</evidence>